<evidence type="ECO:0000313" key="3">
    <source>
        <dbReference type="Proteomes" id="UP000716291"/>
    </source>
</evidence>
<evidence type="ECO:0000256" key="1">
    <source>
        <dbReference type="SAM" id="MobiDB-lite"/>
    </source>
</evidence>
<organism evidence="2 3">
    <name type="scientific">Rhizopus oryzae</name>
    <name type="common">Mucormycosis agent</name>
    <name type="synonym">Rhizopus arrhizus var. delemar</name>
    <dbReference type="NCBI Taxonomy" id="64495"/>
    <lineage>
        <taxon>Eukaryota</taxon>
        <taxon>Fungi</taxon>
        <taxon>Fungi incertae sedis</taxon>
        <taxon>Mucoromycota</taxon>
        <taxon>Mucoromycotina</taxon>
        <taxon>Mucoromycetes</taxon>
        <taxon>Mucorales</taxon>
        <taxon>Mucorineae</taxon>
        <taxon>Rhizopodaceae</taxon>
        <taxon>Rhizopus</taxon>
    </lineage>
</organism>
<proteinExistence type="predicted"/>
<dbReference type="Proteomes" id="UP000716291">
    <property type="component" value="Unassembled WGS sequence"/>
</dbReference>
<gene>
    <name evidence="2" type="ORF">G6F64_006561</name>
</gene>
<feature type="region of interest" description="Disordered" evidence="1">
    <location>
        <begin position="58"/>
        <end position="93"/>
    </location>
</feature>
<reference evidence="2" key="1">
    <citation type="journal article" date="2020" name="Microb. Genom.">
        <title>Genetic diversity of clinical and environmental Mucorales isolates obtained from an investigation of mucormycosis cases among solid organ transplant recipients.</title>
        <authorList>
            <person name="Nguyen M.H."/>
            <person name="Kaul D."/>
            <person name="Muto C."/>
            <person name="Cheng S.J."/>
            <person name="Richter R.A."/>
            <person name="Bruno V.M."/>
            <person name="Liu G."/>
            <person name="Beyhan S."/>
            <person name="Sundermann A.J."/>
            <person name="Mounaud S."/>
            <person name="Pasculle A.W."/>
            <person name="Nierman W.C."/>
            <person name="Driscoll E."/>
            <person name="Cumbie R."/>
            <person name="Clancy C.J."/>
            <person name="Dupont C.L."/>
        </authorList>
    </citation>
    <scope>NUCLEOTIDE SEQUENCE</scope>
    <source>
        <strain evidence="2">GL11</strain>
    </source>
</reference>
<dbReference type="AlphaFoldDB" id="A0A9P6X8I9"/>
<evidence type="ECO:0000313" key="2">
    <source>
        <dbReference type="EMBL" id="KAG1307756.1"/>
    </source>
</evidence>
<accession>A0A9P6X8I9</accession>
<keyword evidence="3" id="KW-1185">Reference proteome</keyword>
<comment type="caution">
    <text evidence="2">The sequence shown here is derived from an EMBL/GenBank/DDBJ whole genome shotgun (WGS) entry which is preliminary data.</text>
</comment>
<protein>
    <submittedName>
        <fullName evidence="2">Uncharacterized protein</fullName>
    </submittedName>
</protein>
<dbReference type="EMBL" id="JAANQT010000889">
    <property type="protein sequence ID" value="KAG1307756.1"/>
    <property type="molecule type" value="Genomic_DNA"/>
</dbReference>
<name>A0A9P6X8I9_RHIOR</name>
<sequence>MAQVTQLIIKHLTKLGFLINWEKSVLIPSHAQEFSWLCFQHQEDVNFGSCAEITEIDDETEASIEPSSSTTDSESNGEDDGDDPSNRGSITIPEIHAEGSSKIYTYIIKIGKLLVIYPTKAKRN</sequence>
<dbReference type="OrthoDB" id="10289496at2759"/>